<gene>
    <name evidence="5" type="ORF">GM661_15100</name>
</gene>
<dbReference type="Pfam" id="PF00356">
    <property type="entry name" value="LacI"/>
    <property type="match status" value="1"/>
</dbReference>
<organism evidence="5 6">
    <name type="scientific">Iocasia fonsfrigidae</name>
    <dbReference type="NCBI Taxonomy" id="2682810"/>
    <lineage>
        <taxon>Bacteria</taxon>
        <taxon>Bacillati</taxon>
        <taxon>Bacillota</taxon>
        <taxon>Clostridia</taxon>
        <taxon>Halanaerobiales</taxon>
        <taxon>Halanaerobiaceae</taxon>
        <taxon>Iocasia</taxon>
    </lineage>
</organism>
<dbReference type="PANTHER" id="PTHR30146">
    <property type="entry name" value="LACI-RELATED TRANSCRIPTIONAL REPRESSOR"/>
    <property type="match status" value="1"/>
</dbReference>
<dbReference type="SMART" id="SM00354">
    <property type="entry name" value="HTH_LACI"/>
    <property type="match status" value="1"/>
</dbReference>
<name>A0A8A7KI03_9FIRM</name>
<proteinExistence type="predicted"/>
<feature type="domain" description="HTH lacI-type" evidence="4">
    <location>
        <begin position="1"/>
        <end position="55"/>
    </location>
</feature>
<dbReference type="PROSITE" id="PS50932">
    <property type="entry name" value="HTH_LACI_2"/>
    <property type="match status" value="1"/>
</dbReference>
<dbReference type="InterPro" id="IPR000843">
    <property type="entry name" value="HTH_LacI"/>
</dbReference>
<evidence type="ECO:0000256" key="3">
    <source>
        <dbReference type="ARBA" id="ARBA00023163"/>
    </source>
</evidence>
<dbReference type="Pfam" id="PF13377">
    <property type="entry name" value="Peripla_BP_3"/>
    <property type="match status" value="1"/>
</dbReference>
<evidence type="ECO:0000313" key="5">
    <source>
        <dbReference type="EMBL" id="QTL99189.1"/>
    </source>
</evidence>
<accession>A0A8A7KI03</accession>
<keyword evidence="1" id="KW-0805">Transcription regulation</keyword>
<sequence length="344" mass="38509">MTSQEIADLCGVSRATVSRVINNDPNVKEETRKKILSIIEKNNYVPIESARRLAGIESNIIGLFILDINISQSTSRVSKSTYFSQLDNLIIDKANNMGYNVLVSIITSEEQLKEAKNLFISRTISSGIFVGSFNNNSLLNEFVELEYPIIIIDYNHGINNSIPKNLLLINLDNMIGGYKATKHLIENGHKKIGHITGDMRKLSGQARLTGYKKALLDANLIYNKKYIRFGNFQEEQGYRLTKDLLEKEKITAIFAANDGMALGSIKAINEMGLKVPNDISVIGFDNIDIASYMTPELTTVDSSLEKIAKQSVSSLDYYFRNKKFASEEIIVSADIIYRQSVKSI</sequence>
<dbReference type="InterPro" id="IPR010982">
    <property type="entry name" value="Lambda_DNA-bd_dom_sf"/>
</dbReference>
<dbReference type="Gene3D" id="3.40.50.2300">
    <property type="match status" value="2"/>
</dbReference>
<dbReference type="EMBL" id="CP046640">
    <property type="protein sequence ID" value="QTL99189.1"/>
    <property type="molecule type" value="Genomic_DNA"/>
</dbReference>
<reference evidence="5" key="1">
    <citation type="submission" date="2019-12" db="EMBL/GenBank/DDBJ databases">
        <authorList>
            <person name="zhang j."/>
            <person name="sun C.M."/>
        </authorList>
    </citation>
    <scope>NUCLEOTIDE SEQUENCE</scope>
    <source>
        <strain evidence="5">NS-1</strain>
    </source>
</reference>
<dbReference type="InterPro" id="IPR046335">
    <property type="entry name" value="LacI/GalR-like_sensor"/>
</dbReference>
<dbReference type="CDD" id="cd01392">
    <property type="entry name" value="HTH_LacI"/>
    <property type="match status" value="1"/>
</dbReference>
<evidence type="ECO:0000313" key="6">
    <source>
        <dbReference type="Proteomes" id="UP000665020"/>
    </source>
</evidence>
<dbReference type="GO" id="GO:0003700">
    <property type="term" value="F:DNA-binding transcription factor activity"/>
    <property type="evidence" value="ECO:0007669"/>
    <property type="project" value="TreeGrafter"/>
</dbReference>
<dbReference type="Proteomes" id="UP000665020">
    <property type="component" value="Chromosome"/>
</dbReference>
<evidence type="ECO:0000259" key="4">
    <source>
        <dbReference type="PROSITE" id="PS50932"/>
    </source>
</evidence>
<dbReference type="SUPFAM" id="SSF47413">
    <property type="entry name" value="lambda repressor-like DNA-binding domains"/>
    <property type="match status" value="1"/>
</dbReference>
<dbReference type="InterPro" id="IPR028082">
    <property type="entry name" value="Peripla_BP_I"/>
</dbReference>
<evidence type="ECO:0000256" key="2">
    <source>
        <dbReference type="ARBA" id="ARBA00023125"/>
    </source>
</evidence>
<dbReference type="PANTHER" id="PTHR30146:SF109">
    <property type="entry name" value="HTH-TYPE TRANSCRIPTIONAL REGULATOR GALS"/>
    <property type="match status" value="1"/>
</dbReference>
<dbReference type="RefSeq" id="WP_125991523.1">
    <property type="nucleotide sequence ID" value="NZ_CP046640.1"/>
</dbReference>
<dbReference type="KEGG" id="ifn:GM661_15100"/>
<dbReference type="SUPFAM" id="SSF53822">
    <property type="entry name" value="Periplasmic binding protein-like I"/>
    <property type="match status" value="1"/>
</dbReference>
<evidence type="ECO:0000256" key="1">
    <source>
        <dbReference type="ARBA" id="ARBA00023015"/>
    </source>
</evidence>
<dbReference type="Gene3D" id="1.10.260.40">
    <property type="entry name" value="lambda repressor-like DNA-binding domains"/>
    <property type="match status" value="1"/>
</dbReference>
<protein>
    <submittedName>
        <fullName evidence="5">LacI family DNA-binding transcriptional regulator</fullName>
    </submittedName>
</protein>
<keyword evidence="2 5" id="KW-0238">DNA-binding</keyword>
<dbReference type="GO" id="GO:0000976">
    <property type="term" value="F:transcription cis-regulatory region binding"/>
    <property type="evidence" value="ECO:0007669"/>
    <property type="project" value="TreeGrafter"/>
</dbReference>
<dbReference type="AlphaFoldDB" id="A0A8A7KI03"/>
<keyword evidence="6" id="KW-1185">Reference proteome</keyword>
<keyword evidence="3" id="KW-0804">Transcription</keyword>